<dbReference type="PANTHER" id="PTHR43096">
    <property type="entry name" value="DNAJ HOMOLOG 1, MITOCHONDRIAL-RELATED"/>
    <property type="match status" value="1"/>
</dbReference>
<dbReference type="InterPro" id="IPR002939">
    <property type="entry name" value="DnaJ_C"/>
</dbReference>
<accession>A0A812W1J7</accession>
<dbReference type="Gene3D" id="2.60.260.20">
    <property type="entry name" value="Urease metallochaperone UreE, N-terminal domain"/>
    <property type="match status" value="2"/>
</dbReference>
<dbReference type="GO" id="GO:0005524">
    <property type="term" value="F:ATP binding"/>
    <property type="evidence" value="ECO:0007669"/>
    <property type="project" value="InterPro"/>
</dbReference>
<dbReference type="Pfam" id="PF00684">
    <property type="entry name" value="DnaJ_CXXCXGXG"/>
    <property type="match status" value="1"/>
</dbReference>
<dbReference type="SUPFAM" id="SSF49493">
    <property type="entry name" value="HSP40/DnaJ peptide-binding domain"/>
    <property type="match status" value="2"/>
</dbReference>
<dbReference type="PRINTS" id="PR00625">
    <property type="entry name" value="JDOMAIN"/>
</dbReference>
<dbReference type="SMART" id="SM00271">
    <property type="entry name" value="DnaJ"/>
    <property type="match status" value="1"/>
</dbReference>
<evidence type="ECO:0000259" key="6">
    <source>
        <dbReference type="PROSITE" id="PS50076"/>
    </source>
</evidence>
<dbReference type="InterPro" id="IPR036869">
    <property type="entry name" value="J_dom_sf"/>
</dbReference>
<dbReference type="AlphaFoldDB" id="A0A812W1J7"/>
<gene>
    <name evidence="8" type="primary">dnaJ</name>
    <name evidence="8" type="ORF">SPIL2461_LOCUS17985</name>
</gene>
<dbReference type="EMBL" id="CAJNIZ010043507">
    <property type="protein sequence ID" value="CAE7661892.1"/>
    <property type="molecule type" value="Genomic_DNA"/>
</dbReference>
<feature type="zinc finger region" description="CR-type" evidence="5">
    <location>
        <begin position="227"/>
        <end position="310"/>
    </location>
</feature>
<dbReference type="InterPro" id="IPR008971">
    <property type="entry name" value="HSP40/DnaJ_pept-bd"/>
</dbReference>
<dbReference type="InterPro" id="IPR001623">
    <property type="entry name" value="DnaJ_domain"/>
</dbReference>
<dbReference type="CDD" id="cd06257">
    <property type="entry name" value="DnaJ"/>
    <property type="match status" value="1"/>
</dbReference>
<evidence type="ECO:0000313" key="9">
    <source>
        <dbReference type="Proteomes" id="UP000649617"/>
    </source>
</evidence>
<dbReference type="Proteomes" id="UP000649617">
    <property type="component" value="Unassembled WGS sequence"/>
</dbReference>
<evidence type="ECO:0000256" key="5">
    <source>
        <dbReference type="PROSITE-ProRule" id="PRU00546"/>
    </source>
</evidence>
<evidence type="ECO:0000256" key="2">
    <source>
        <dbReference type="ARBA" id="ARBA00022737"/>
    </source>
</evidence>
<dbReference type="OrthoDB" id="10256793at2759"/>
<keyword evidence="9" id="KW-1185">Reference proteome</keyword>
<dbReference type="CDD" id="cd10719">
    <property type="entry name" value="DnaJ_zf"/>
    <property type="match status" value="1"/>
</dbReference>
<dbReference type="InterPro" id="IPR018253">
    <property type="entry name" value="DnaJ_domain_CS"/>
</dbReference>
<dbReference type="Pfam" id="PF00226">
    <property type="entry name" value="DnaJ"/>
    <property type="match status" value="1"/>
</dbReference>
<organism evidence="8 9">
    <name type="scientific">Symbiodinium pilosum</name>
    <name type="common">Dinoflagellate</name>
    <dbReference type="NCBI Taxonomy" id="2952"/>
    <lineage>
        <taxon>Eukaryota</taxon>
        <taxon>Sar</taxon>
        <taxon>Alveolata</taxon>
        <taxon>Dinophyceae</taxon>
        <taxon>Suessiales</taxon>
        <taxon>Symbiodiniaceae</taxon>
        <taxon>Symbiodinium</taxon>
    </lineage>
</organism>
<keyword evidence="2" id="KW-0677">Repeat</keyword>
<dbReference type="SUPFAM" id="SSF46565">
    <property type="entry name" value="Chaperone J-domain"/>
    <property type="match status" value="1"/>
</dbReference>
<dbReference type="InterPro" id="IPR036410">
    <property type="entry name" value="HSP_DnaJ_Cys-rich_dom_sf"/>
</dbReference>
<evidence type="ECO:0000313" key="8">
    <source>
        <dbReference type="EMBL" id="CAE7661892.1"/>
    </source>
</evidence>
<dbReference type="HAMAP" id="MF_01152">
    <property type="entry name" value="DnaJ"/>
    <property type="match status" value="1"/>
</dbReference>
<reference evidence="8" key="1">
    <citation type="submission" date="2021-02" db="EMBL/GenBank/DDBJ databases">
        <authorList>
            <person name="Dougan E. K."/>
            <person name="Rhodes N."/>
            <person name="Thang M."/>
            <person name="Chan C."/>
        </authorList>
    </citation>
    <scope>NUCLEOTIDE SEQUENCE</scope>
</reference>
<dbReference type="FunFam" id="2.60.260.20:FF:000005">
    <property type="entry name" value="Chaperone protein dnaJ 1, mitochondrial"/>
    <property type="match status" value="1"/>
</dbReference>
<dbReference type="PANTHER" id="PTHR43096:SF10">
    <property type="entry name" value="CHAPERONE PROTEIN DNAJ A6, CHLOROPLASTIC"/>
    <property type="match status" value="1"/>
</dbReference>
<protein>
    <submittedName>
        <fullName evidence="8">DnaJ protein</fullName>
    </submittedName>
</protein>
<comment type="caution">
    <text evidence="8">The sequence shown here is derived from an EMBL/GenBank/DDBJ whole genome shotgun (WGS) entry which is preliminary data.</text>
</comment>
<dbReference type="InterPro" id="IPR012724">
    <property type="entry name" value="DnaJ"/>
</dbReference>
<sequence>MHAMAAASFASWQPLLSREAAQLPSSKPSIRSVPNRDSFLAGSSCQTIGFVLGMTFIRSRQWHKCGGLARCARGVMDYYEVLGVSKSANEREIKSSFRKLARKYHPDINKEPGAQEKFQLIAKAYEVLSDTQKRQQYNHFGEGGLSGMSSGPDLSEVDLDDILGDVFSSFFGGRPRGDDGGFEGVGVGGAAARGRRSSRARGRKARAQRGADLECKVEIPFQVACFGGRHVVHINREEVCETCNGHGINPGAEKTQQCRKCEGSGVTVRFMQTPLGGMQTQQVCSKCKGSGIDPAATCSACGGKGTQSMRREVAVNIPVGCNAGSKLRVRGEGDKGARGGPPGDLYIMLKIGQSDEFVRDGTDIYSEQGVSVFDAMLGTSLQIRTVDGEATVKVPAGTQPGMTMRLRGRGVPKLELEGERGDHYVTMRVEVPYRLDDRQRKLVAKLRDACHVQDEAPAIQQQ</sequence>
<name>A0A812W1J7_SYMPI</name>
<feature type="domain" description="J" evidence="6">
    <location>
        <begin position="77"/>
        <end position="141"/>
    </location>
</feature>
<dbReference type="Pfam" id="PF01556">
    <property type="entry name" value="DnaJ_C"/>
    <property type="match status" value="1"/>
</dbReference>
<dbReference type="Gene3D" id="6.20.20.10">
    <property type="match status" value="2"/>
</dbReference>
<evidence type="ECO:0000259" key="7">
    <source>
        <dbReference type="PROSITE" id="PS51188"/>
    </source>
</evidence>
<dbReference type="CDD" id="cd10747">
    <property type="entry name" value="DnaJ_C"/>
    <property type="match status" value="1"/>
</dbReference>
<keyword evidence="3 5" id="KW-0863">Zinc-finger</keyword>
<dbReference type="GO" id="GO:0051082">
    <property type="term" value="F:unfolded protein binding"/>
    <property type="evidence" value="ECO:0007669"/>
    <property type="project" value="InterPro"/>
</dbReference>
<dbReference type="PROSITE" id="PS50076">
    <property type="entry name" value="DNAJ_2"/>
    <property type="match status" value="1"/>
</dbReference>
<dbReference type="GO" id="GO:0008270">
    <property type="term" value="F:zinc ion binding"/>
    <property type="evidence" value="ECO:0007669"/>
    <property type="project" value="UniProtKB-KW"/>
</dbReference>
<evidence type="ECO:0000256" key="4">
    <source>
        <dbReference type="ARBA" id="ARBA00022833"/>
    </source>
</evidence>
<dbReference type="PROSITE" id="PS00636">
    <property type="entry name" value="DNAJ_1"/>
    <property type="match status" value="1"/>
</dbReference>
<dbReference type="GO" id="GO:0005737">
    <property type="term" value="C:cytoplasm"/>
    <property type="evidence" value="ECO:0007669"/>
    <property type="project" value="TreeGrafter"/>
</dbReference>
<dbReference type="GO" id="GO:0009408">
    <property type="term" value="P:response to heat"/>
    <property type="evidence" value="ECO:0007669"/>
    <property type="project" value="InterPro"/>
</dbReference>
<feature type="domain" description="CR-type" evidence="7">
    <location>
        <begin position="227"/>
        <end position="310"/>
    </location>
</feature>
<keyword evidence="4 5" id="KW-0862">Zinc</keyword>
<dbReference type="Gene3D" id="1.10.287.110">
    <property type="entry name" value="DnaJ domain"/>
    <property type="match status" value="1"/>
</dbReference>
<dbReference type="PROSITE" id="PS51188">
    <property type="entry name" value="ZF_CR"/>
    <property type="match status" value="1"/>
</dbReference>
<evidence type="ECO:0000256" key="3">
    <source>
        <dbReference type="ARBA" id="ARBA00022771"/>
    </source>
</evidence>
<dbReference type="InterPro" id="IPR001305">
    <property type="entry name" value="HSP_DnaJ_Cys-rich_dom"/>
</dbReference>
<evidence type="ECO:0000256" key="1">
    <source>
        <dbReference type="ARBA" id="ARBA00022723"/>
    </source>
</evidence>
<dbReference type="GO" id="GO:0031072">
    <property type="term" value="F:heat shock protein binding"/>
    <property type="evidence" value="ECO:0007669"/>
    <property type="project" value="InterPro"/>
</dbReference>
<keyword evidence="1 5" id="KW-0479">Metal-binding</keyword>
<dbReference type="GO" id="GO:0042026">
    <property type="term" value="P:protein refolding"/>
    <property type="evidence" value="ECO:0007669"/>
    <property type="project" value="TreeGrafter"/>
</dbReference>
<dbReference type="SUPFAM" id="SSF57938">
    <property type="entry name" value="DnaJ/Hsp40 cysteine-rich domain"/>
    <property type="match status" value="1"/>
</dbReference>
<dbReference type="FunFam" id="2.10.230.10:FF:000001">
    <property type="entry name" value="DnaJ subfamily A member 2"/>
    <property type="match status" value="1"/>
</dbReference>
<proteinExistence type="inferred from homology"/>